<feature type="region of interest" description="Disordered" evidence="6">
    <location>
        <begin position="121"/>
        <end position="161"/>
    </location>
</feature>
<feature type="domain" description="C2H2-type" evidence="7">
    <location>
        <begin position="337"/>
        <end position="364"/>
    </location>
</feature>
<keyword evidence="1" id="KW-0479">Metal-binding</keyword>
<dbReference type="Proteomes" id="UP001360560">
    <property type="component" value="Unassembled WGS sequence"/>
</dbReference>
<evidence type="ECO:0000256" key="1">
    <source>
        <dbReference type="ARBA" id="ARBA00022723"/>
    </source>
</evidence>
<feature type="region of interest" description="Disordered" evidence="6">
    <location>
        <begin position="1"/>
        <end position="23"/>
    </location>
</feature>
<feature type="compositionally biased region" description="Low complexity" evidence="6">
    <location>
        <begin position="128"/>
        <end position="155"/>
    </location>
</feature>
<reference evidence="8 9" key="1">
    <citation type="journal article" date="2023" name="Elife">
        <title>Identification of key yeast species and microbe-microbe interactions impacting larval growth of Drosophila in the wild.</title>
        <authorList>
            <person name="Mure A."/>
            <person name="Sugiura Y."/>
            <person name="Maeda R."/>
            <person name="Honda K."/>
            <person name="Sakurai N."/>
            <person name="Takahashi Y."/>
            <person name="Watada M."/>
            <person name="Katoh T."/>
            <person name="Gotoh A."/>
            <person name="Gotoh Y."/>
            <person name="Taniguchi I."/>
            <person name="Nakamura K."/>
            <person name="Hayashi T."/>
            <person name="Katayama T."/>
            <person name="Uemura T."/>
            <person name="Hattori Y."/>
        </authorList>
    </citation>
    <scope>NUCLEOTIDE SEQUENCE [LARGE SCALE GENOMIC DNA]</scope>
    <source>
        <strain evidence="8 9">SC-9</strain>
    </source>
</reference>
<evidence type="ECO:0000313" key="8">
    <source>
        <dbReference type="EMBL" id="GMM33707.1"/>
    </source>
</evidence>
<name>A0AAV5QGI5_9ASCO</name>
<dbReference type="FunFam" id="3.30.160.60:FF:000065">
    <property type="entry name" value="B-cell CLL/lymphoma 6, member B"/>
    <property type="match status" value="1"/>
</dbReference>
<dbReference type="PROSITE" id="PS50157">
    <property type="entry name" value="ZINC_FINGER_C2H2_2"/>
    <property type="match status" value="2"/>
</dbReference>
<keyword evidence="4" id="KW-0862">Zinc</keyword>
<dbReference type="EMBL" id="BTFZ01000002">
    <property type="protein sequence ID" value="GMM33707.1"/>
    <property type="molecule type" value="Genomic_DNA"/>
</dbReference>
<dbReference type="InterPro" id="IPR036236">
    <property type="entry name" value="Znf_C2H2_sf"/>
</dbReference>
<dbReference type="PROSITE" id="PS00028">
    <property type="entry name" value="ZINC_FINGER_C2H2_1"/>
    <property type="match status" value="1"/>
</dbReference>
<dbReference type="GO" id="GO:0008270">
    <property type="term" value="F:zinc ion binding"/>
    <property type="evidence" value="ECO:0007669"/>
    <property type="project" value="UniProtKB-KW"/>
</dbReference>
<feature type="region of interest" description="Disordered" evidence="6">
    <location>
        <begin position="295"/>
        <end position="325"/>
    </location>
</feature>
<gene>
    <name evidence="8" type="ORF">DASC09_010320</name>
</gene>
<evidence type="ECO:0000256" key="3">
    <source>
        <dbReference type="ARBA" id="ARBA00022771"/>
    </source>
</evidence>
<dbReference type="GeneID" id="90071686"/>
<feature type="compositionally biased region" description="Low complexity" evidence="6">
    <location>
        <begin position="297"/>
        <end position="311"/>
    </location>
</feature>
<protein>
    <submittedName>
        <fullName evidence="8">Met32 protein</fullName>
    </submittedName>
</protein>
<feature type="compositionally biased region" description="Polar residues" evidence="6">
    <location>
        <begin position="312"/>
        <end position="325"/>
    </location>
</feature>
<keyword evidence="3 5" id="KW-0863">Zinc-finger</keyword>
<dbReference type="Pfam" id="PF00096">
    <property type="entry name" value="zf-C2H2"/>
    <property type="match status" value="2"/>
</dbReference>
<dbReference type="FunFam" id="3.30.160.60:FF:000100">
    <property type="entry name" value="Zinc finger 45-like"/>
    <property type="match status" value="1"/>
</dbReference>
<dbReference type="PANTHER" id="PTHR14196">
    <property type="entry name" value="ODD-SKIPPED - RELATED"/>
    <property type="match status" value="1"/>
</dbReference>
<dbReference type="AlphaFoldDB" id="A0AAV5QGI5"/>
<evidence type="ECO:0000256" key="2">
    <source>
        <dbReference type="ARBA" id="ARBA00022737"/>
    </source>
</evidence>
<dbReference type="GO" id="GO:0000977">
    <property type="term" value="F:RNA polymerase II transcription regulatory region sequence-specific DNA binding"/>
    <property type="evidence" value="ECO:0007669"/>
    <property type="project" value="TreeGrafter"/>
</dbReference>
<keyword evidence="2" id="KW-0677">Repeat</keyword>
<keyword evidence="9" id="KW-1185">Reference proteome</keyword>
<evidence type="ECO:0000313" key="9">
    <source>
        <dbReference type="Proteomes" id="UP001360560"/>
    </source>
</evidence>
<dbReference type="GO" id="GO:0005634">
    <property type="term" value="C:nucleus"/>
    <property type="evidence" value="ECO:0007669"/>
    <property type="project" value="TreeGrafter"/>
</dbReference>
<sequence>MEASEQITGYQHNSTPRPPNQQRRSNIIIDDHDQQKILSALQTVFADIESVHHHPEDSKFLEKAAEAVLLDYWDRFDQYKGRVFRKNLQNVFRNSDQNDTGAKMKYYRKCLDEVVNHSNNHYQPPLRSSALSSTSSSSIGTSSSHQAAASTSTATRNHSVFNNSGLNNSSYGFGSGDLVYSQENSTKRLKIDNILAFPKVETDLFPNHSYSSASQGLLQMAGLSSNEPNSKAGQSYSSDIYEFVSALNHLKTGELSYPQATAANGNYQGNGKAPIQDYTPSSPSSYKMSAYVDNRNTSSTTSSQLTSSVSSYDNHTSKSLGNVDENTSCNDPVEKVFKCGSCPLSFKRNSDLKRHVKTHSATLPHICNNCGKSFARKDALKRHYGTQTCHRNRDNRTYIDNLKLLTEEERSMDMTVNSRQKNPG</sequence>
<dbReference type="GO" id="GO:0000981">
    <property type="term" value="F:DNA-binding transcription factor activity, RNA polymerase II-specific"/>
    <property type="evidence" value="ECO:0007669"/>
    <property type="project" value="TreeGrafter"/>
</dbReference>
<dbReference type="SUPFAM" id="SSF57667">
    <property type="entry name" value="beta-beta-alpha zinc fingers"/>
    <property type="match status" value="1"/>
</dbReference>
<evidence type="ECO:0000259" key="7">
    <source>
        <dbReference type="PROSITE" id="PS50157"/>
    </source>
</evidence>
<evidence type="ECO:0000256" key="4">
    <source>
        <dbReference type="ARBA" id="ARBA00022833"/>
    </source>
</evidence>
<organism evidence="8 9">
    <name type="scientific">Saccharomycopsis crataegensis</name>
    <dbReference type="NCBI Taxonomy" id="43959"/>
    <lineage>
        <taxon>Eukaryota</taxon>
        <taxon>Fungi</taxon>
        <taxon>Dikarya</taxon>
        <taxon>Ascomycota</taxon>
        <taxon>Saccharomycotina</taxon>
        <taxon>Saccharomycetes</taxon>
        <taxon>Saccharomycopsidaceae</taxon>
        <taxon>Saccharomycopsis</taxon>
    </lineage>
</organism>
<dbReference type="SMART" id="SM00355">
    <property type="entry name" value="ZnF_C2H2"/>
    <property type="match status" value="2"/>
</dbReference>
<comment type="caution">
    <text evidence="8">The sequence shown here is derived from an EMBL/GenBank/DDBJ whole genome shotgun (WGS) entry which is preliminary data.</text>
</comment>
<dbReference type="RefSeq" id="XP_064850707.1">
    <property type="nucleotide sequence ID" value="XM_064994635.1"/>
</dbReference>
<dbReference type="InterPro" id="IPR050717">
    <property type="entry name" value="C2H2-ZF_Transcription_Reg"/>
</dbReference>
<evidence type="ECO:0000256" key="6">
    <source>
        <dbReference type="SAM" id="MobiDB-lite"/>
    </source>
</evidence>
<feature type="domain" description="C2H2-type" evidence="7">
    <location>
        <begin position="365"/>
        <end position="392"/>
    </location>
</feature>
<dbReference type="PANTHER" id="PTHR14196:SF12">
    <property type="entry name" value="ZINC FINGER PROTEIN 208-LIKE"/>
    <property type="match status" value="1"/>
</dbReference>
<dbReference type="InterPro" id="IPR013087">
    <property type="entry name" value="Znf_C2H2_type"/>
</dbReference>
<evidence type="ECO:0000256" key="5">
    <source>
        <dbReference type="PROSITE-ProRule" id="PRU00042"/>
    </source>
</evidence>
<proteinExistence type="predicted"/>
<accession>A0AAV5QGI5</accession>
<dbReference type="Gene3D" id="3.30.160.60">
    <property type="entry name" value="Classic Zinc Finger"/>
    <property type="match status" value="2"/>
</dbReference>